<dbReference type="AlphaFoldDB" id="A0A640T8G3"/>
<dbReference type="EMBL" id="CP114202">
    <property type="protein sequence ID" value="WAT94882.1"/>
    <property type="molecule type" value="Genomic_DNA"/>
</dbReference>
<sequence length="65" mass="7124">MPTYLVVHPKGKGEDVLIEDDHLAITFDHGWAVLSDQHGPCMAIPADSGVTITRIDPDEDQPTQE</sequence>
<keyword evidence="4" id="KW-1185">Reference proteome</keyword>
<reference evidence="1 3" key="1">
    <citation type="submission" date="2019-12" db="EMBL/GenBank/DDBJ databases">
        <title>Whole genome shotgun sequence of Streptomyces libani subsp. libani NBRC 13452.</title>
        <authorList>
            <person name="Ichikawa N."/>
            <person name="Kimura A."/>
            <person name="Kitahashi Y."/>
            <person name="Komaki H."/>
            <person name="Tamura T."/>
        </authorList>
    </citation>
    <scope>NUCLEOTIDE SEQUENCE [LARGE SCALE GENOMIC DNA]</scope>
    <source>
        <strain evidence="1 3">NBRC 13452</strain>
    </source>
</reference>
<gene>
    <name evidence="1" type="ORF">Sliba_04820</name>
    <name evidence="2" type="ORF">STRLI_000554</name>
</gene>
<evidence type="ECO:0000313" key="2">
    <source>
        <dbReference type="EMBL" id="WAT94882.1"/>
    </source>
</evidence>
<protein>
    <submittedName>
        <fullName evidence="1">Uncharacterized protein</fullName>
    </submittedName>
</protein>
<name>A0A640T8G3_STRNI</name>
<evidence type="ECO:0000313" key="1">
    <source>
        <dbReference type="EMBL" id="GFE20029.1"/>
    </source>
</evidence>
<dbReference type="EMBL" id="BLIP01000001">
    <property type="protein sequence ID" value="GFE20029.1"/>
    <property type="molecule type" value="Genomic_DNA"/>
</dbReference>
<evidence type="ECO:0000313" key="4">
    <source>
        <dbReference type="Proteomes" id="UP001210609"/>
    </source>
</evidence>
<proteinExistence type="predicted"/>
<dbReference type="Proteomes" id="UP000429552">
    <property type="component" value="Unassembled WGS sequence"/>
</dbReference>
<dbReference type="RefSeq" id="WP_159484020.1">
    <property type="nucleotide sequence ID" value="NZ_BLIP01000001.1"/>
</dbReference>
<accession>A0A640T8G3</accession>
<reference evidence="2 4" key="2">
    <citation type="submission" date="2022-12" db="EMBL/GenBank/DDBJ databases">
        <authorList>
            <person name="Ruckert C."/>
            <person name="Busche T."/>
            <person name="Kalinowski J."/>
            <person name="Wittmann C."/>
        </authorList>
    </citation>
    <scope>NUCLEOTIDE SEQUENCE [LARGE SCALE GENOMIC DNA]</scope>
    <source>
        <strain evidence="2 4">DSM 40555</strain>
    </source>
</reference>
<evidence type="ECO:0000313" key="3">
    <source>
        <dbReference type="Proteomes" id="UP000429552"/>
    </source>
</evidence>
<organism evidence="1 3">
    <name type="scientific">Streptomyces nigrescens</name>
    <dbReference type="NCBI Taxonomy" id="1920"/>
    <lineage>
        <taxon>Bacteria</taxon>
        <taxon>Bacillati</taxon>
        <taxon>Actinomycetota</taxon>
        <taxon>Actinomycetes</taxon>
        <taxon>Kitasatosporales</taxon>
        <taxon>Streptomycetaceae</taxon>
        <taxon>Streptomyces</taxon>
    </lineage>
</organism>
<dbReference type="Proteomes" id="UP001210609">
    <property type="component" value="Chromosome"/>
</dbReference>